<organism evidence="2 3">
    <name type="scientific">Glycomyces tritici</name>
    <dbReference type="NCBI Taxonomy" id="2665176"/>
    <lineage>
        <taxon>Bacteria</taxon>
        <taxon>Bacillati</taxon>
        <taxon>Actinomycetota</taxon>
        <taxon>Actinomycetes</taxon>
        <taxon>Glycomycetales</taxon>
        <taxon>Glycomycetaceae</taxon>
        <taxon>Glycomyces</taxon>
    </lineage>
</organism>
<gene>
    <name evidence="2" type="ORF">QWI33_23125</name>
</gene>
<keyword evidence="1" id="KW-1133">Transmembrane helix</keyword>
<comment type="caution">
    <text evidence="2">The sequence shown here is derived from an EMBL/GenBank/DDBJ whole genome shotgun (WGS) entry which is preliminary data.</text>
</comment>
<sequence>MTLSLITLLLTTALVTAVFRSVPDLARPGLPFGVAAPPARASDPAILKARKRFIRTVVACGALTAALAVPAAFIIDPEAVTAAAVTALVMCDTAAYALAGRRVRAAKAAGDWYAGAEQAVTADLSFRADPVRVPWRRTIPAALVLAATIAIGAARAGSLPDTLPGLDGLSLDGGPRVPASFLTAAHPVLAQAAITIAVPLLLAAVLKSRPEIDAARPADSARRYRIYLRSLANLLLFTAACANLTLLGIALRLWEVLPPSPAATLAVFTPLLVAAAAAVALEVRVGAGGHRLPGGEPEDTGLVQRDDDRHWHLGGFVYANRDDPAVLVHQRAGGFQWTVNLGHPVGWGAVALLVLVVAGAALLGIVDLPSRGL</sequence>
<keyword evidence="1" id="KW-0812">Transmembrane</keyword>
<feature type="transmembrane region" description="Helical" evidence="1">
    <location>
        <begin position="262"/>
        <end position="281"/>
    </location>
</feature>
<feature type="transmembrane region" description="Helical" evidence="1">
    <location>
        <begin position="139"/>
        <end position="159"/>
    </location>
</feature>
<feature type="transmembrane region" description="Helical" evidence="1">
    <location>
        <begin position="345"/>
        <end position="366"/>
    </location>
</feature>
<keyword evidence="1" id="KW-0472">Membrane</keyword>
<feature type="transmembrane region" description="Helical" evidence="1">
    <location>
        <begin position="179"/>
        <end position="206"/>
    </location>
</feature>
<feature type="transmembrane region" description="Helical" evidence="1">
    <location>
        <begin position="226"/>
        <end position="250"/>
    </location>
</feature>
<feature type="transmembrane region" description="Helical" evidence="1">
    <location>
        <begin position="54"/>
        <end position="75"/>
    </location>
</feature>
<evidence type="ECO:0000313" key="2">
    <source>
        <dbReference type="EMBL" id="MDN3242634.1"/>
    </source>
</evidence>
<name>A0ABT7YVH1_9ACTN</name>
<evidence type="ECO:0000256" key="1">
    <source>
        <dbReference type="SAM" id="Phobius"/>
    </source>
</evidence>
<reference evidence="2" key="1">
    <citation type="submission" date="2023-06" db="EMBL/GenBank/DDBJ databases">
        <title>Gycomyces niveus sp.nov., a novel actinomycete isolated from soil in Shouguang.</title>
        <authorList>
            <person name="Yang X."/>
            <person name="Zhao J."/>
        </authorList>
    </citation>
    <scope>NUCLEOTIDE SEQUENCE</scope>
    <source>
        <strain evidence="2">NEAU C2</strain>
    </source>
</reference>
<evidence type="ECO:0000313" key="3">
    <source>
        <dbReference type="Proteomes" id="UP001171902"/>
    </source>
</evidence>
<accession>A0ABT7YVH1</accession>
<dbReference type="RefSeq" id="WP_289959300.1">
    <property type="nucleotide sequence ID" value="NZ_JAUEMJ010000009.1"/>
</dbReference>
<dbReference type="EMBL" id="JAUEMJ010000009">
    <property type="protein sequence ID" value="MDN3242634.1"/>
    <property type="molecule type" value="Genomic_DNA"/>
</dbReference>
<dbReference type="Proteomes" id="UP001171902">
    <property type="component" value="Unassembled WGS sequence"/>
</dbReference>
<evidence type="ECO:0008006" key="4">
    <source>
        <dbReference type="Google" id="ProtNLM"/>
    </source>
</evidence>
<keyword evidence="3" id="KW-1185">Reference proteome</keyword>
<proteinExistence type="predicted"/>
<feature type="transmembrane region" description="Helical" evidence="1">
    <location>
        <begin position="81"/>
        <end position="99"/>
    </location>
</feature>
<protein>
    <recommendedName>
        <fullName evidence="4">DUF5808 domain-containing protein</fullName>
    </recommendedName>
</protein>